<sequence>MERRTLMMSGAAAALATLGTSQRQWFTAGSPDTSHLTPMAPRAAQARPGSLPAAPKEQPQLVKEALAALDSHGRMVRHHDRVAIVDFSAPSSKPRLQILDVASGKTTEFLVAHGSGSDPRHTGFLQRFSNEPNSNASSKGAFVTANYYVGKHGRSQRLLGLDPTNNNALDRAIVLHGAWYANADMIPAHGKLGRSQGCFAVGERELARVFDLMGEGRMIYAARV</sequence>
<dbReference type="RefSeq" id="WP_353983963.1">
    <property type="nucleotide sequence ID" value="NZ_JBEWLY010000013.1"/>
</dbReference>
<accession>A0ABV2D1I7</accession>
<evidence type="ECO:0000313" key="2">
    <source>
        <dbReference type="Proteomes" id="UP001548713"/>
    </source>
</evidence>
<dbReference type="PANTHER" id="PTHR38477:SF1">
    <property type="entry name" value="MUREIN L,D-TRANSPEPTIDASE CATALYTIC DOMAIN FAMILY PROTEIN"/>
    <property type="match status" value="1"/>
</dbReference>
<reference evidence="1 2" key="1">
    <citation type="submission" date="2024-07" db="EMBL/GenBank/DDBJ databases">
        <title>Novosphingobium kalidii RD2P27.</title>
        <authorList>
            <person name="Sun J.-Q."/>
        </authorList>
    </citation>
    <scope>NUCLEOTIDE SEQUENCE [LARGE SCALE GENOMIC DNA]</scope>
    <source>
        <strain evidence="1 2">RD2P27</strain>
    </source>
</reference>
<dbReference type="InterPro" id="IPR032676">
    <property type="entry name" value="YkuD_2"/>
</dbReference>
<gene>
    <name evidence="1" type="ORF">ABVV53_08560</name>
</gene>
<comment type="caution">
    <text evidence="1">The sequence shown here is derived from an EMBL/GenBank/DDBJ whole genome shotgun (WGS) entry which is preliminary data.</text>
</comment>
<protein>
    <submittedName>
        <fullName evidence="1">Murein L,D-transpeptidase catalytic domain family protein</fullName>
    </submittedName>
</protein>
<keyword evidence="2" id="KW-1185">Reference proteome</keyword>
<dbReference type="EMBL" id="JBEWLY010000013">
    <property type="protein sequence ID" value="MET1755509.1"/>
    <property type="molecule type" value="Genomic_DNA"/>
</dbReference>
<proteinExistence type="predicted"/>
<name>A0ABV2D1I7_9SPHN</name>
<dbReference type="PANTHER" id="PTHR38477">
    <property type="entry name" value="HYPOTHETICAL EXPORTED PROTEIN"/>
    <property type="match status" value="1"/>
</dbReference>
<dbReference type="Proteomes" id="UP001548713">
    <property type="component" value="Unassembled WGS sequence"/>
</dbReference>
<evidence type="ECO:0000313" key="1">
    <source>
        <dbReference type="EMBL" id="MET1755509.1"/>
    </source>
</evidence>
<organism evidence="1 2">
    <name type="scientific">Novosphingobium kalidii</name>
    <dbReference type="NCBI Taxonomy" id="3230299"/>
    <lineage>
        <taxon>Bacteria</taxon>
        <taxon>Pseudomonadati</taxon>
        <taxon>Pseudomonadota</taxon>
        <taxon>Alphaproteobacteria</taxon>
        <taxon>Sphingomonadales</taxon>
        <taxon>Sphingomonadaceae</taxon>
        <taxon>Novosphingobium</taxon>
    </lineage>
</organism>
<dbReference type="Pfam" id="PF13645">
    <property type="entry name" value="YkuD_2"/>
    <property type="match status" value="1"/>
</dbReference>